<keyword evidence="4" id="KW-1185">Reference proteome</keyword>
<dbReference type="InterPro" id="IPR001303">
    <property type="entry name" value="Aldolase_II/adducin_N"/>
</dbReference>
<dbReference type="SUPFAM" id="SSF53639">
    <property type="entry name" value="AraD/HMP-PK domain-like"/>
    <property type="match status" value="1"/>
</dbReference>
<dbReference type="PANTHER" id="PTHR10672:SF3">
    <property type="entry name" value="PROTEIN HU-LI TAI SHAO"/>
    <property type="match status" value="1"/>
</dbReference>
<dbReference type="EMBL" id="JACJQT010000025">
    <property type="protein sequence ID" value="MBD2278833.1"/>
    <property type="molecule type" value="Genomic_DNA"/>
</dbReference>
<feature type="domain" description="Class II aldolase/adducin N-terminal" evidence="2">
    <location>
        <begin position="28"/>
        <end position="208"/>
    </location>
</feature>
<evidence type="ECO:0000256" key="1">
    <source>
        <dbReference type="ARBA" id="ARBA00037961"/>
    </source>
</evidence>
<dbReference type="Pfam" id="PF00596">
    <property type="entry name" value="Aldolase_II"/>
    <property type="match status" value="1"/>
</dbReference>
<evidence type="ECO:0000313" key="3">
    <source>
        <dbReference type="EMBL" id="MBD2278833.1"/>
    </source>
</evidence>
<dbReference type="Gene3D" id="3.40.225.10">
    <property type="entry name" value="Class II aldolase/adducin N-terminal domain"/>
    <property type="match status" value="1"/>
</dbReference>
<sequence length="258" mass="28904">MLTNEKSPSIFQPPTFTSFAEERQHRRERLAAAFRLFARFGFDHGIAGHITVRDPEHLDCFWVNPLAVHFSLIRASELIMVNDQGEILEGNHPINQAAFAIHSQIHAARPDVIAVAHAHSIYGKTWSSLGRLLDPITQDACAFYEDHSVFNDYTGVVLKVEEGKRIAHALSDHKAVILRNHGLLTVGHSVDEAAWWFIRMEICCQSQLMAESVGKPILIDPETASLASSQVGSHQSGWLSFQPLYQMIVRQDTDFLLG</sequence>
<name>A0ABR8BV57_APHFL</name>
<dbReference type="PANTHER" id="PTHR10672">
    <property type="entry name" value="ADDUCIN"/>
    <property type="match status" value="1"/>
</dbReference>
<proteinExistence type="inferred from homology"/>
<comment type="similarity">
    <text evidence="1">Belongs to the aldolase class II family.</text>
</comment>
<dbReference type="InterPro" id="IPR051017">
    <property type="entry name" value="Aldolase-II_Adducin_sf"/>
</dbReference>
<dbReference type="RefSeq" id="WP_039200421.1">
    <property type="nucleotide sequence ID" value="NZ_JACJQT010000025.1"/>
</dbReference>
<comment type="caution">
    <text evidence="3">The sequence shown here is derived from an EMBL/GenBank/DDBJ whole genome shotgun (WGS) entry which is preliminary data.</text>
</comment>
<protein>
    <submittedName>
        <fullName evidence="3">Class II aldolase/adducin family protein</fullName>
    </submittedName>
</protein>
<dbReference type="NCBIfam" id="NF004855">
    <property type="entry name" value="PRK06208.1"/>
    <property type="match status" value="1"/>
</dbReference>
<accession>A0ABR8BV57</accession>
<evidence type="ECO:0000313" key="4">
    <source>
        <dbReference type="Proteomes" id="UP000606721"/>
    </source>
</evidence>
<dbReference type="InterPro" id="IPR036409">
    <property type="entry name" value="Aldolase_II/adducin_N_sf"/>
</dbReference>
<dbReference type="Proteomes" id="UP000606721">
    <property type="component" value="Unassembled WGS sequence"/>
</dbReference>
<organism evidence="3 4">
    <name type="scientific">Aphanizomenon flos-aquae FACHB-1040</name>
    <dbReference type="NCBI Taxonomy" id="2692887"/>
    <lineage>
        <taxon>Bacteria</taxon>
        <taxon>Bacillati</taxon>
        <taxon>Cyanobacteriota</taxon>
        <taxon>Cyanophyceae</taxon>
        <taxon>Nostocales</taxon>
        <taxon>Aphanizomenonaceae</taxon>
        <taxon>Aphanizomenon</taxon>
    </lineage>
</organism>
<evidence type="ECO:0000259" key="2">
    <source>
        <dbReference type="SMART" id="SM01007"/>
    </source>
</evidence>
<dbReference type="SMART" id="SM01007">
    <property type="entry name" value="Aldolase_II"/>
    <property type="match status" value="1"/>
</dbReference>
<gene>
    <name evidence="3" type="ORF">H6F99_11160</name>
</gene>
<reference evidence="3 4" key="1">
    <citation type="journal article" date="2020" name="ISME J.">
        <title>Comparative genomics reveals insights into cyanobacterial evolution and habitat adaptation.</title>
        <authorList>
            <person name="Chen M.Y."/>
            <person name="Teng W.K."/>
            <person name="Zhao L."/>
            <person name="Hu C.X."/>
            <person name="Zhou Y.K."/>
            <person name="Han B.P."/>
            <person name="Song L.R."/>
            <person name="Shu W.S."/>
        </authorList>
    </citation>
    <scope>NUCLEOTIDE SEQUENCE [LARGE SCALE GENOMIC DNA]</scope>
    <source>
        <strain evidence="3 4">FACHB-1040</strain>
    </source>
</reference>